<reference evidence="1 2" key="1">
    <citation type="submission" date="2019-09" db="EMBL/GenBank/DDBJ databases">
        <title>A chromosome-level genome assembly of the Chinese tupelo Nyssa sinensis.</title>
        <authorList>
            <person name="Yang X."/>
            <person name="Kang M."/>
            <person name="Yang Y."/>
            <person name="Xiong H."/>
            <person name="Wang M."/>
            <person name="Zhang Z."/>
            <person name="Wang Z."/>
            <person name="Wu H."/>
            <person name="Ma T."/>
            <person name="Liu J."/>
            <person name="Xi Z."/>
        </authorList>
    </citation>
    <scope>NUCLEOTIDE SEQUENCE [LARGE SCALE GENOMIC DNA]</scope>
    <source>
        <strain evidence="1">J267</strain>
        <tissue evidence="1">Leaf</tissue>
    </source>
</reference>
<proteinExistence type="predicted"/>
<protein>
    <recommendedName>
        <fullName evidence="3">DUF4283 domain-containing protein</fullName>
    </recommendedName>
</protein>
<evidence type="ECO:0000313" key="1">
    <source>
        <dbReference type="EMBL" id="KAA8517343.1"/>
    </source>
</evidence>
<keyword evidence="2" id="KW-1185">Reference proteome</keyword>
<accession>A0A5J4ZFC1</accession>
<evidence type="ECO:0008006" key="3">
    <source>
        <dbReference type="Google" id="ProtNLM"/>
    </source>
</evidence>
<dbReference type="OrthoDB" id="1096772at2759"/>
<dbReference type="AlphaFoldDB" id="A0A5J4ZFC1"/>
<organism evidence="1 2">
    <name type="scientific">Nyssa sinensis</name>
    <dbReference type="NCBI Taxonomy" id="561372"/>
    <lineage>
        <taxon>Eukaryota</taxon>
        <taxon>Viridiplantae</taxon>
        <taxon>Streptophyta</taxon>
        <taxon>Embryophyta</taxon>
        <taxon>Tracheophyta</taxon>
        <taxon>Spermatophyta</taxon>
        <taxon>Magnoliopsida</taxon>
        <taxon>eudicotyledons</taxon>
        <taxon>Gunneridae</taxon>
        <taxon>Pentapetalae</taxon>
        <taxon>asterids</taxon>
        <taxon>Cornales</taxon>
        <taxon>Nyssaceae</taxon>
        <taxon>Nyssa</taxon>
    </lineage>
</organism>
<dbReference type="Proteomes" id="UP000325577">
    <property type="component" value="Linkage Group LG8"/>
</dbReference>
<name>A0A5J4ZFC1_9ASTE</name>
<sequence>MRKLLPKVKTREVALQDVAEASHENIEPTTSPVVVREAKVRISWHLLQASINAIERKILVKYFVIQEWKPGLNAYTAKLTKALMWVKIPRLPLEFWT</sequence>
<evidence type="ECO:0000313" key="2">
    <source>
        <dbReference type="Proteomes" id="UP000325577"/>
    </source>
</evidence>
<gene>
    <name evidence="1" type="ORF">F0562_017651</name>
</gene>
<dbReference type="EMBL" id="CM018051">
    <property type="protein sequence ID" value="KAA8517343.1"/>
    <property type="molecule type" value="Genomic_DNA"/>
</dbReference>